<dbReference type="SUPFAM" id="SSF56672">
    <property type="entry name" value="DNA/RNA polymerases"/>
    <property type="match status" value="1"/>
</dbReference>
<dbReference type="EnsemblPlants" id="evm.model.04.672">
    <property type="protein sequence ID" value="cds.evm.model.04.672"/>
    <property type="gene ID" value="evm.TU.04.672"/>
</dbReference>
<evidence type="ECO:0000259" key="3">
    <source>
        <dbReference type="PROSITE" id="PS50878"/>
    </source>
</evidence>
<proteinExistence type="predicted"/>
<dbReference type="PANTHER" id="PTHR33116:SF86">
    <property type="entry name" value="REVERSE TRANSCRIPTASE DOMAIN-CONTAINING PROTEIN"/>
    <property type="match status" value="1"/>
</dbReference>
<dbReference type="Pfam" id="PF00078">
    <property type="entry name" value="RVT_1"/>
    <property type="match status" value="1"/>
</dbReference>
<name>A0A803PIB6_CANSA</name>
<reference evidence="4" key="1">
    <citation type="submission" date="2018-11" db="EMBL/GenBank/DDBJ databases">
        <authorList>
            <person name="Grassa J C."/>
        </authorList>
    </citation>
    <scope>NUCLEOTIDE SEQUENCE [LARGE SCALE GENOMIC DNA]</scope>
</reference>
<evidence type="ECO:0000259" key="2">
    <source>
        <dbReference type="PROSITE" id="PS50158"/>
    </source>
</evidence>
<dbReference type="EMBL" id="UZAU01000366">
    <property type="status" value="NOT_ANNOTATED_CDS"/>
    <property type="molecule type" value="Genomic_DNA"/>
</dbReference>
<feature type="domain" description="CCHC-type" evidence="2">
    <location>
        <begin position="212"/>
        <end position="226"/>
    </location>
</feature>
<dbReference type="InterPro" id="IPR012337">
    <property type="entry name" value="RNaseH-like_sf"/>
</dbReference>
<dbReference type="PANTHER" id="PTHR33116">
    <property type="entry name" value="REVERSE TRANSCRIPTASE ZINC-BINDING DOMAIN-CONTAINING PROTEIN-RELATED-RELATED"/>
    <property type="match status" value="1"/>
</dbReference>
<dbReference type="CDD" id="cd01650">
    <property type="entry name" value="RT_nLTR_like"/>
    <property type="match status" value="1"/>
</dbReference>
<keyword evidence="5" id="KW-1185">Reference proteome</keyword>
<dbReference type="InterPro" id="IPR043502">
    <property type="entry name" value="DNA/RNA_pol_sf"/>
</dbReference>
<dbReference type="Pfam" id="PF13966">
    <property type="entry name" value="zf-RVT"/>
    <property type="match status" value="1"/>
</dbReference>
<keyword evidence="1" id="KW-0479">Metal-binding</keyword>
<protein>
    <recommendedName>
        <fullName evidence="6">Reverse transcriptase domain-containing protein</fullName>
    </recommendedName>
</protein>
<dbReference type="InterPro" id="IPR002156">
    <property type="entry name" value="RNaseH_domain"/>
</dbReference>
<dbReference type="GO" id="GO:0003676">
    <property type="term" value="F:nucleic acid binding"/>
    <property type="evidence" value="ECO:0007669"/>
    <property type="project" value="InterPro"/>
</dbReference>
<accession>A0A803PIB6</accession>
<dbReference type="Pfam" id="PF14111">
    <property type="entry name" value="DUF4283"/>
    <property type="match status" value="1"/>
</dbReference>
<keyword evidence="1" id="KW-0863">Zinc-finger</keyword>
<dbReference type="Pfam" id="PF14392">
    <property type="entry name" value="zf-CCHC_4"/>
    <property type="match status" value="1"/>
</dbReference>
<evidence type="ECO:0000313" key="5">
    <source>
        <dbReference type="Proteomes" id="UP000596661"/>
    </source>
</evidence>
<dbReference type="InterPro" id="IPR044730">
    <property type="entry name" value="RNase_H-like_dom_plant"/>
</dbReference>
<dbReference type="InterPro" id="IPR025558">
    <property type="entry name" value="DUF4283"/>
</dbReference>
<dbReference type="Gene3D" id="3.60.10.10">
    <property type="entry name" value="Endonuclease/exonuclease/phosphatase"/>
    <property type="match status" value="1"/>
</dbReference>
<dbReference type="GO" id="GO:0004523">
    <property type="term" value="F:RNA-DNA hybrid ribonuclease activity"/>
    <property type="evidence" value="ECO:0007669"/>
    <property type="project" value="InterPro"/>
</dbReference>
<evidence type="ECO:0000256" key="1">
    <source>
        <dbReference type="PROSITE-ProRule" id="PRU00047"/>
    </source>
</evidence>
<dbReference type="SUPFAM" id="SSF53098">
    <property type="entry name" value="Ribonuclease H-like"/>
    <property type="match status" value="1"/>
</dbReference>
<sequence>MDPFLHKMKSAMQLSDAEKTVVAITDDGNDGLAEELPSPDFSLFARVITNKKVWLSTFQRQMAQHWDGRFKVNIKEHYSGLFILCFGCEGDRFRALEKEPWHFQDHHIVLYPPMAMHNVTPEAMIYSPFWVQAYRLPFLSKSKSLARSLGNLLGEFISVHEDSLNEGWGSFLRFRVRLDITKPLLRGKMITLPRVKDEFWVEFRYERLPEYCMECGLIGHLYQKCPVFLEQLDNGVDPELPYGPTLIGSALPSSSYDRYRSDFSKGNAWPLLTRLARTSLTASIPQLQHRPAAHPRPLLIDESSNTGNMVTNSTRVLPSTNIAITSPEVPHPFSPGFLTQSTLIPPKHDINNFPSDQLFPHTSYATSKPLSTSTITATHLSDVYTPDVGHSSFSHFTSPLLDPIHATYPPIINTNHKSPQLKPAITLPMPVSHKYPSMSLSTTPPFTASHSIPDPFVDMDQENQNPNRQFKRQFDPISLRQTLKRCRGNQVLFLMETKLCDGALSRFKNLLNFSNGLEVARVGLKGGLMLLWQDVVDVTLLSMNTNNFDCYILFDDGPRWHFSALYGFPEAVNKKHTWKLIRRLADVSPLDPWLLIGDINEIFSNEHKNGGPLRDDNQMQAFRTTLDQCFLTEIPAVGDEFTWARNRKSASSLKERLDWCFINHVWRDNFVWPKLSHLDYYGSDHRVLLAEIDFNLTPPAQAPRKTRFRFEQFWLKDKECYEIISNSWLHSSETDPASRLVSSLRVCANNLHDWHYRKFGKMKQDIKLAQKTVHGLNTSASSDPDFSAKVHSAESILDELLANEEQYWQQRSRVDWLQSGDRNTKFFHSKASARHSNNRIKALTDDHGNTVTTKEGISRVVADYFQELFTASNEDHWALSHVLSTIPTTISDEQNDFLCQDFTASEVFTALKTIGSDKSPGLDGMSAMFYHHNWNIVGELVTQVALDVLNNGTNPESFNKTLITLIPKIKKPKTMKDFRPISLCNVTYKIISKMLALRFKEVLHSVISETQSAFLSNRLITDNILVAFEMVHSLKHRTRGSKGFAALKLDMSKAFDRVEWSFLAAVMGKMGFGIKCISLIMTCLHTNSFSFLINGEVSGSVIPQRGLRQGDPLSPYLFLICSEGLSRLLQHEEQIGRLQGLAVSRHSPSITHLLFADDSLLFCQANDRSCGSIKRALDVYHRASGQLLNTDKSVMSFSPNTPEAVKLSFQQILGMPICACHESYLGLPAYSERDKSQLFNNIKERIWKLMHAWSDKIFSIGGKEVLLKAVVQAIPTYAMSCFRLSAKFCKQIETMMARFWWGSSTDNKKIHWKNWKSLCTSKRDGGLGFRSFVHFNQAFLAKQAWRIFQTPNSLLSRVLKGRYYHQNDFMTAKVSGLSSLTWQGIVWGRELLSKGLIIKIGDGTGVNCAHDSWIPGNEYFKPLRFTGSCSNLVADYITDTREWDLELLHNDFSPADIDRILTIPLSYNSTRDRWRWHYDSSGDYTVKSGYNLACSLENKDHSSSSTSQEAWWQLFWGLNLPSKVRIFGWRVINSALPVAQNLFHRKVITSATCSLCSRAWESIGHALFSCCHAKSVWQHTSFQLDFTKASFMKDGDYLLFLSTILTKSELEKLFCTMWFIWSDRNNYIHCKQLKHPMAISSQAEAYLANFHSVKSATAPAVSCVAADARTVKWVPPTESNLKMNVDAALDSSRNKIGIGVIIRDSTGRVIAAMSKPVVGNFKSQEMEAKAMFWGLQWAKQLQLQPHCVETDCLMLVHALQGKQSQLSSFHDLVEDISYHLSSFSNACISHVRRDANQAAHGLAKQALQLDNDCIWIEEIPSTIFSVVVNDTL</sequence>
<dbReference type="InterPro" id="IPR000477">
    <property type="entry name" value="RT_dom"/>
</dbReference>
<reference evidence="4" key="2">
    <citation type="submission" date="2021-03" db="UniProtKB">
        <authorList>
            <consortium name="EnsemblPlants"/>
        </authorList>
    </citation>
    <scope>IDENTIFICATION</scope>
</reference>
<dbReference type="GO" id="GO:0008270">
    <property type="term" value="F:zinc ion binding"/>
    <property type="evidence" value="ECO:0007669"/>
    <property type="project" value="UniProtKB-KW"/>
</dbReference>
<organism evidence="4 5">
    <name type="scientific">Cannabis sativa</name>
    <name type="common">Hemp</name>
    <name type="synonym">Marijuana</name>
    <dbReference type="NCBI Taxonomy" id="3483"/>
    <lineage>
        <taxon>Eukaryota</taxon>
        <taxon>Viridiplantae</taxon>
        <taxon>Streptophyta</taxon>
        <taxon>Embryophyta</taxon>
        <taxon>Tracheophyta</taxon>
        <taxon>Spermatophyta</taxon>
        <taxon>Magnoliopsida</taxon>
        <taxon>eudicotyledons</taxon>
        <taxon>Gunneridae</taxon>
        <taxon>Pentapetalae</taxon>
        <taxon>rosids</taxon>
        <taxon>fabids</taxon>
        <taxon>Rosales</taxon>
        <taxon>Cannabaceae</taxon>
        <taxon>Cannabis</taxon>
    </lineage>
</organism>
<keyword evidence="1" id="KW-0862">Zinc</keyword>
<dbReference type="InterPro" id="IPR026960">
    <property type="entry name" value="RVT-Znf"/>
</dbReference>
<dbReference type="Proteomes" id="UP000596661">
    <property type="component" value="Chromosome 4"/>
</dbReference>
<dbReference type="Gramene" id="evm.model.04.672">
    <property type="protein sequence ID" value="cds.evm.model.04.672"/>
    <property type="gene ID" value="evm.TU.04.672"/>
</dbReference>
<dbReference type="InterPro" id="IPR036397">
    <property type="entry name" value="RNaseH_sf"/>
</dbReference>
<evidence type="ECO:0000313" key="4">
    <source>
        <dbReference type="EnsemblPlants" id="cds.evm.model.04.672"/>
    </source>
</evidence>
<dbReference type="Pfam" id="PF13456">
    <property type="entry name" value="RVT_3"/>
    <property type="match status" value="1"/>
</dbReference>
<dbReference type="PROSITE" id="PS50158">
    <property type="entry name" value="ZF_CCHC"/>
    <property type="match status" value="1"/>
</dbReference>
<evidence type="ECO:0008006" key="6">
    <source>
        <dbReference type="Google" id="ProtNLM"/>
    </source>
</evidence>
<dbReference type="SUPFAM" id="SSF56219">
    <property type="entry name" value="DNase I-like"/>
    <property type="match status" value="1"/>
</dbReference>
<dbReference type="InterPro" id="IPR025836">
    <property type="entry name" value="Zn_knuckle_CX2CX4HX4C"/>
</dbReference>
<dbReference type="InterPro" id="IPR036691">
    <property type="entry name" value="Endo/exonu/phosph_ase_sf"/>
</dbReference>
<feature type="domain" description="Reverse transcriptase" evidence="3">
    <location>
        <begin position="947"/>
        <end position="1217"/>
    </location>
</feature>
<dbReference type="CDD" id="cd06222">
    <property type="entry name" value="RNase_H_like"/>
    <property type="match status" value="1"/>
</dbReference>
<dbReference type="InterPro" id="IPR001878">
    <property type="entry name" value="Znf_CCHC"/>
</dbReference>
<dbReference type="Gene3D" id="3.30.420.10">
    <property type="entry name" value="Ribonuclease H-like superfamily/Ribonuclease H"/>
    <property type="match status" value="1"/>
</dbReference>
<dbReference type="PROSITE" id="PS50878">
    <property type="entry name" value="RT_POL"/>
    <property type="match status" value="1"/>
</dbReference>